<feature type="region of interest" description="Disordered" evidence="1">
    <location>
        <begin position="96"/>
        <end position="136"/>
    </location>
</feature>
<dbReference type="Proteomes" id="UP000236333">
    <property type="component" value="Unassembled WGS sequence"/>
</dbReference>
<dbReference type="EMBL" id="PGGS01000335">
    <property type="protein sequence ID" value="PNH05094.1"/>
    <property type="molecule type" value="Genomic_DNA"/>
</dbReference>
<name>A0A2J7ZXU9_9CHLO</name>
<protein>
    <submittedName>
        <fullName evidence="2">Uncharacterized protein</fullName>
    </submittedName>
</protein>
<comment type="caution">
    <text evidence="2">The sequence shown here is derived from an EMBL/GenBank/DDBJ whole genome shotgun (WGS) entry which is preliminary data.</text>
</comment>
<organism evidence="2 3">
    <name type="scientific">Tetrabaena socialis</name>
    <dbReference type="NCBI Taxonomy" id="47790"/>
    <lineage>
        <taxon>Eukaryota</taxon>
        <taxon>Viridiplantae</taxon>
        <taxon>Chlorophyta</taxon>
        <taxon>core chlorophytes</taxon>
        <taxon>Chlorophyceae</taxon>
        <taxon>CS clade</taxon>
        <taxon>Chlamydomonadales</taxon>
        <taxon>Tetrabaenaceae</taxon>
        <taxon>Tetrabaena</taxon>
    </lineage>
</organism>
<evidence type="ECO:0000313" key="3">
    <source>
        <dbReference type="Proteomes" id="UP000236333"/>
    </source>
</evidence>
<proteinExistence type="predicted"/>
<dbReference type="AlphaFoldDB" id="A0A2J7ZXU9"/>
<accession>A0A2J7ZXU9</accession>
<feature type="region of interest" description="Disordered" evidence="1">
    <location>
        <begin position="1"/>
        <end position="31"/>
    </location>
</feature>
<reference evidence="2 3" key="1">
    <citation type="journal article" date="2017" name="Mol. Biol. Evol.">
        <title>The 4-celled Tetrabaena socialis nuclear genome reveals the essential components for genetic control of cell number at the origin of multicellularity in the volvocine lineage.</title>
        <authorList>
            <person name="Featherston J."/>
            <person name="Arakaki Y."/>
            <person name="Hanschen E.R."/>
            <person name="Ferris P.J."/>
            <person name="Michod R.E."/>
            <person name="Olson B.J.S.C."/>
            <person name="Nozaki H."/>
            <person name="Durand P.M."/>
        </authorList>
    </citation>
    <scope>NUCLEOTIDE SEQUENCE [LARGE SCALE GENOMIC DNA]</scope>
    <source>
        <strain evidence="2 3">NIES-571</strain>
    </source>
</reference>
<evidence type="ECO:0000313" key="2">
    <source>
        <dbReference type="EMBL" id="PNH05094.1"/>
    </source>
</evidence>
<keyword evidence="3" id="KW-1185">Reference proteome</keyword>
<gene>
    <name evidence="2" type="ORF">TSOC_008686</name>
</gene>
<evidence type="ECO:0000256" key="1">
    <source>
        <dbReference type="SAM" id="MobiDB-lite"/>
    </source>
</evidence>
<sequence>MPHAQTGSARIRAFRSSGTRSCGTLAPPGPAIPAPTPIAFTQLGRRVQVSPASPTLRDRAAAACLSSLKTFPASLRLLFRTSVGKTAFEVLKDGEVTASSSCSESLPPPSYSPTFDRPGSPSDGIGERAQQSWLCS</sequence>